<dbReference type="EMBL" id="JBHTLI010000001">
    <property type="protein sequence ID" value="MFD1094570.1"/>
    <property type="molecule type" value="Genomic_DNA"/>
</dbReference>
<gene>
    <name evidence="1" type="ORF">ACFQ3Q_02310</name>
</gene>
<proteinExistence type="predicted"/>
<dbReference type="PROSITE" id="PS51257">
    <property type="entry name" value="PROKAR_LIPOPROTEIN"/>
    <property type="match status" value="1"/>
</dbReference>
<dbReference type="RefSeq" id="WP_380742519.1">
    <property type="nucleotide sequence ID" value="NZ_JBHTLI010000001.1"/>
</dbReference>
<protein>
    <submittedName>
        <fullName evidence="1">Uncharacterized protein</fullName>
    </submittedName>
</protein>
<reference evidence="2" key="1">
    <citation type="journal article" date="2019" name="Int. J. Syst. Evol. Microbiol.">
        <title>The Global Catalogue of Microorganisms (GCM) 10K type strain sequencing project: providing services to taxonomists for standard genome sequencing and annotation.</title>
        <authorList>
            <consortium name="The Broad Institute Genomics Platform"/>
            <consortium name="The Broad Institute Genome Sequencing Center for Infectious Disease"/>
            <person name="Wu L."/>
            <person name="Ma J."/>
        </authorList>
    </citation>
    <scope>NUCLEOTIDE SEQUENCE [LARGE SCALE GENOMIC DNA]</scope>
    <source>
        <strain evidence="2">CCUG 64793</strain>
    </source>
</reference>
<name>A0ABW3NNA8_9FLAO</name>
<organism evidence="1 2">
    <name type="scientific">Salegentibacter chungangensis</name>
    <dbReference type="NCBI Taxonomy" id="1335724"/>
    <lineage>
        <taxon>Bacteria</taxon>
        <taxon>Pseudomonadati</taxon>
        <taxon>Bacteroidota</taxon>
        <taxon>Flavobacteriia</taxon>
        <taxon>Flavobacteriales</taxon>
        <taxon>Flavobacteriaceae</taxon>
        <taxon>Salegentibacter</taxon>
    </lineage>
</organism>
<comment type="caution">
    <text evidence="1">The sequence shown here is derived from an EMBL/GenBank/DDBJ whole genome shotgun (WGS) entry which is preliminary data.</text>
</comment>
<keyword evidence="2" id="KW-1185">Reference proteome</keyword>
<sequence>MNWKLLRQLALAVFTVLTIASCQKDDDTGEIETGSLTFNAILNEALDGNRQSLPGTDVPDCSEADPAYVDVIATGPENIGSIAAPFRIDLVAEGSKYITAENDELTGLPAGDYQLKYFVVYDAENNPIWIAPTSENYADYVSEPLPLDFSIAAGTDNEVNVDVLCFENRILNEFGNLYFSLDPNMAIEFCIAGNTCGEGAANFDVNVYLGADNTGSVLYMDYTTTPGEALCMALPDFEGEDQYYFEISMGGSIIREGVITDADVKALHDGDKNIDPYIFYEGSACTGTDNPDLFAAGGDTGGTATTFDIPYQETFETATPESVLADFGYSTENLPGETVQGPGSAGIVQNTFPSVDDETVTADSWGIQYGYVNNKAETSTGLVDNIVRTSGFAATAGDYTLTYDVSYIKNLDNHSVEVYFSDDSDGSFSNGTWTMIDAVTGRS</sequence>
<evidence type="ECO:0000313" key="1">
    <source>
        <dbReference type="EMBL" id="MFD1094570.1"/>
    </source>
</evidence>
<evidence type="ECO:0000313" key="2">
    <source>
        <dbReference type="Proteomes" id="UP001597131"/>
    </source>
</evidence>
<dbReference type="Proteomes" id="UP001597131">
    <property type="component" value="Unassembled WGS sequence"/>
</dbReference>
<accession>A0ABW3NNA8</accession>